<dbReference type="GO" id="GO:0006629">
    <property type="term" value="P:lipid metabolic process"/>
    <property type="evidence" value="ECO:0007669"/>
    <property type="project" value="UniProtKB-KW"/>
</dbReference>
<name>A0A017HH11_9RHOB</name>
<evidence type="ECO:0000313" key="12">
    <source>
        <dbReference type="Proteomes" id="UP000019666"/>
    </source>
</evidence>
<evidence type="ECO:0000256" key="9">
    <source>
        <dbReference type="ARBA" id="ARBA00045724"/>
    </source>
</evidence>
<dbReference type="EMBL" id="AOSK01000130">
    <property type="protein sequence ID" value="EYD73590.1"/>
    <property type="molecule type" value="Genomic_DNA"/>
</dbReference>
<comment type="caution">
    <text evidence="11">The sequence shown here is derived from an EMBL/GenBank/DDBJ whole genome shotgun (WGS) entry which is preliminary data.</text>
</comment>
<keyword evidence="5" id="KW-0012">Acyltransferase</keyword>
<evidence type="ECO:0000313" key="11">
    <source>
        <dbReference type="EMBL" id="EYD73590.1"/>
    </source>
</evidence>
<comment type="catalytic activity">
    <reaction evidence="10">
        <text>a (3R)-hydroxyacyl-[ACP] + L-ornithine = a lyso-ornithine lipid + holo-[ACP] + H(+)</text>
        <dbReference type="Rhea" id="RHEA:20633"/>
        <dbReference type="Rhea" id="RHEA-COMP:9685"/>
        <dbReference type="Rhea" id="RHEA-COMP:9945"/>
        <dbReference type="ChEBI" id="CHEBI:15378"/>
        <dbReference type="ChEBI" id="CHEBI:46911"/>
        <dbReference type="ChEBI" id="CHEBI:64479"/>
        <dbReference type="ChEBI" id="CHEBI:78827"/>
        <dbReference type="ChEBI" id="CHEBI:138482"/>
        <dbReference type="EC" id="2.3.2.30"/>
    </reaction>
    <physiologicalReaction direction="left-to-right" evidence="10">
        <dbReference type="Rhea" id="RHEA:20634"/>
    </physiologicalReaction>
</comment>
<sequence length="253" mass="27605">MTRHSPFFALRLAATEAEKAAAQALRHQVFVEELGAMGGRLSDPCAGIEADEFDAHCEHLLLLDSMRGEAVIGTTRVMTQEGAARAGRFASEAEFDLSALRRSGRRLLEVGRTCLHPDHRGGAAMHRLWQGLAALVEERGVELLFGLASFPGTDSDAVAEPLACLQRDHLAPGEIRPRSLKPVPLSPRPARDADRRTAMLATPALVKAYLRLGGKVGEGAFLDREFGCIDVCMVLHTAMLSERSRAIYAERRR</sequence>
<protein>
    <recommendedName>
        <fullName evidence="8">L-ornithine N(alpha)-acyltransferase</fullName>
        <ecNumber evidence="7">2.3.2.30</ecNumber>
    </recommendedName>
</protein>
<comment type="pathway">
    <text evidence="1">Lipid metabolism.</text>
</comment>
<accession>A0A017HH11</accession>
<organism evidence="11 12">
    <name type="scientific">Rubellimicrobium mesophilum DSM 19309</name>
    <dbReference type="NCBI Taxonomy" id="442562"/>
    <lineage>
        <taxon>Bacteria</taxon>
        <taxon>Pseudomonadati</taxon>
        <taxon>Pseudomonadota</taxon>
        <taxon>Alphaproteobacteria</taxon>
        <taxon>Rhodobacterales</taxon>
        <taxon>Roseobacteraceae</taxon>
        <taxon>Rubellimicrobium</taxon>
    </lineage>
</organism>
<reference evidence="11 12" key="1">
    <citation type="submission" date="2013-02" db="EMBL/GenBank/DDBJ databases">
        <authorList>
            <person name="Fiebig A."/>
            <person name="Goeker M."/>
            <person name="Klenk H.-P.P."/>
        </authorList>
    </citation>
    <scope>NUCLEOTIDE SEQUENCE [LARGE SCALE GENOMIC DNA]</scope>
    <source>
        <strain evidence="11 12">DSM 19309</strain>
    </source>
</reference>
<dbReference type="Pfam" id="PF13444">
    <property type="entry name" value="Acetyltransf_5"/>
    <property type="match status" value="1"/>
</dbReference>
<evidence type="ECO:0000256" key="2">
    <source>
        <dbReference type="ARBA" id="ARBA00022516"/>
    </source>
</evidence>
<evidence type="ECO:0000256" key="7">
    <source>
        <dbReference type="ARBA" id="ARBA00039058"/>
    </source>
</evidence>
<dbReference type="HOGENOM" id="CLU_058962_1_1_5"/>
<keyword evidence="4" id="KW-0443">Lipid metabolism</keyword>
<evidence type="ECO:0000256" key="5">
    <source>
        <dbReference type="ARBA" id="ARBA00023315"/>
    </source>
</evidence>
<evidence type="ECO:0000256" key="1">
    <source>
        <dbReference type="ARBA" id="ARBA00005189"/>
    </source>
</evidence>
<dbReference type="OrthoDB" id="9787072at2"/>
<dbReference type="GO" id="GO:0043810">
    <property type="term" value="F:ornithine-acyl [acyl carrier protein] N-acyltransferase activity"/>
    <property type="evidence" value="ECO:0007669"/>
    <property type="project" value="UniProtKB-EC"/>
</dbReference>
<keyword evidence="12" id="KW-1185">Reference proteome</keyword>
<dbReference type="SUPFAM" id="SSF55729">
    <property type="entry name" value="Acyl-CoA N-acyltransferases (Nat)"/>
    <property type="match status" value="1"/>
</dbReference>
<comment type="function">
    <text evidence="9">Catalyzes the first step in the biosynthesis of ornithine lipids, which are phosphorus-free membrane lipids. Catalyzes the 3-hydroxyacyl-acyl carrier protein-dependent acylation of ornithine to form lyso-ornithine lipid (LOL).</text>
</comment>
<dbReference type="PANTHER" id="PTHR37323">
    <property type="entry name" value="GCN5-RELATED N-ACETYLTRANSFERASE"/>
    <property type="match status" value="1"/>
</dbReference>
<keyword evidence="3" id="KW-0808">Transferase</keyword>
<dbReference type="STRING" id="442562.Rumeso_04711"/>
<dbReference type="RefSeq" id="WP_037279183.1">
    <property type="nucleotide sequence ID" value="NZ_KK088560.1"/>
</dbReference>
<comment type="similarity">
    <text evidence="6">Belongs to the acetyltransferase family. OlsB subfamily.</text>
</comment>
<evidence type="ECO:0000256" key="8">
    <source>
        <dbReference type="ARBA" id="ARBA00039866"/>
    </source>
</evidence>
<dbReference type="AlphaFoldDB" id="A0A017HH11"/>
<evidence type="ECO:0000256" key="6">
    <source>
        <dbReference type="ARBA" id="ARBA00038095"/>
    </source>
</evidence>
<dbReference type="Gene3D" id="3.40.630.30">
    <property type="match status" value="1"/>
</dbReference>
<dbReference type="PANTHER" id="PTHR37323:SF1">
    <property type="entry name" value="L-ORNITHINE N(ALPHA)-ACYLTRANSFERASE"/>
    <property type="match status" value="1"/>
</dbReference>
<evidence type="ECO:0000256" key="3">
    <source>
        <dbReference type="ARBA" id="ARBA00022679"/>
    </source>
</evidence>
<dbReference type="PATRIC" id="fig|442562.3.peg.4640"/>
<proteinExistence type="inferred from homology"/>
<gene>
    <name evidence="11" type="ORF">Rumeso_04711</name>
</gene>
<dbReference type="InterPro" id="IPR052351">
    <property type="entry name" value="Ornithine_N-alpha-AT"/>
</dbReference>
<evidence type="ECO:0000256" key="4">
    <source>
        <dbReference type="ARBA" id="ARBA00023098"/>
    </source>
</evidence>
<dbReference type="Proteomes" id="UP000019666">
    <property type="component" value="Unassembled WGS sequence"/>
</dbReference>
<evidence type="ECO:0000256" key="10">
    <source>
        <dbReference type="ARBA" id="ARBA00047785"/>
    </source>
</evidence>
<keyword evidence="2" id="KW-0444">Lipid biosynthesis</keyword>
<dbReference type="EC" id="2.3.2.30" evidence="7"/>
<dbReference type="InterPro" id="IPR016181">
    <property type="entry name" value="Acyl_CoA_acyltransferase"/>
</dbReference>